<dbReference type="GO" id="GO:0043571">
    <property type="term" value="P:maintenance of CRISPR repeat elements"/>
    <property type="evidence" value="ECO:0007669"/>
    <property type="project" value="UniProtKB-UniRule"/>
</dbReference>
<dbReference type="EMBL" id="PKGI01000028">
    <property type="protein sequence ID" value="PLA76539.1"/>
    <property type="molecule type" value="Genomic_DNA"/>
</dbReference>
<feature type="domain" description="CRISPR-associated endonuclease Cas9 PAM-interacting" evidence="4">
    <location>
        <begin position="1100"/>
        <end position="1345"/>
    </location>
</feature>
<dbReference type="InterPro" id="IPR055228">
    <property type="entry name" value="Cas9_RuvC"/>
</dbReference>
<sequence length="1354" mass="155948">MNVRKKYHVGLALGPTHVGYAVMDSEYHLLKSKGQPTMGTYSFDEAENATERRMFRTNKRRLKRRQWRINLLEKFFKKELAKVDPLFLTRLHESDLAEGDEKKRFHGDFLFGNTQMVKKYYNKYPTMYHLRYALMTEDKKFDLREIYLAIHHIVKYRGNFLNNLSASEFKNSDFDLASNLSDLSNLYLEISGNKGINLSNADDVQTVLFDNQMNRRNKVAALKKLLALNGQTKSESKSLANLAKEIGNALIGMKANFSIIIDNPELIGEVETKFSLADEDVDDKLEKLQEFLSEEQIEVLQLIKHMFNQIVLYTIVPDGKGISESMMAKYELHKHQLALLKQLYAQMTPEQISAIKLAYSLYIDGQEPKPKKIARKNRISQEDVGKLVKKVLQKLDDSRATELLEAIELGNFLPKQRTRDNAVIPNQLHQLELDAIIENQAKYYPWLAEENPVAKHKSRAPYKLDELLTFKVPYYVGPLITPEDQKASSNANFAWMVRKDGGKITPYNFYDKVDTLASADRFIKRMIATDTYLLDEPVMPNNSLVYQRFKVLNDLNNLKVNNRPLPVGLKQEIYRELFLNGKSKSKNVSKKALVKFITPKLKLVNNINVNGLTNDTKFDNNLGSYHDMAKIFGPEILATKQAELEEFIEWITIFEDKNLLREKLSLVDWLSPKQIDELVALNYKGWGNLSKKLIAGITDSNGQRLIDALWNTQGNLNHLLSLNDFREAIFKHNEALLEDKNVRDVIDDAYMSASVKKTTRKALQVLEDIEKIMGGKPDSISIEYLKDENNDSSLSKAALAKMRLNELDGIFNGTDSTWVTNELVAELNPYLNGEKALNDKDYLYFTQLGYDIYTGHKLDLEKLDSYHCVPIVPLSYMLDNTLSNRVLTSLDLNPNSLEFPAFAYGQSMRSLWNEIADLELFNPRKLALLHTDPKELSKNTILNLTRYQLMDKSFISKFIAEILQSQYKNSKIIKILPKYPKQLRDKLDLPKIVEVNDYQHAFEAYLTTVSGRYLYNRYPDLRPYFIQGDFNFIAQKFSRRRLPEFNFFYDLVERDELTELLAEDNLNVLVNKTDLFNNLRRAYNFKIIPTSREVISGNKAMFKMTLYPVDPNRTLIPKKLDKPIELYGGYTSSYDDHLAIVKVESEFRVIGIPVRCKDELQRLKDVSYKDYINRLNEIVAQKLKNRKGIVPKFRIIIPKLFMRTLVYDPAIGSPFRLASATTLHNASQLVLSEKSMRVLATDKPNDKALVEVYSEILERVNNSFALYDINKFRAKLTKGIDDFKDLDTTEKHQILKDILSGLHANATTKKIKFLGTTPLGFMQRTNGIILSNQAKIVYQSPTGILKKVVKLNQQ</sequence>
<evidence type="ECO:0000259" key="2">
    <source>
        <dbReference type="Pfam" id="PF16592"/>
    </source>
</evidence>
<dbReference type="GO" id="GO:0003677">
    <property type="term" value="F:DNA binding"/>
    <property type="evidence" value="ECO:0007669"/>
    <property type="project" value="UniProtKB-KW"/>
</dbReference>
<gene>
    <name evidence="1 6" type="primary">cas9</name>
    <name evidence="6" type="ORF">CYR79_05800</name>
</gene>
<evidence type="ECO:0000259" key="3">
    <source>
        <dbReference type="Pfam" id="PF16593"/>
    </source>
</evidence>
<comment type="caution">
    <text evidence="6">The sequence shown here is derived from an EMBL/GenBank/DDBJ whole genome shotgun (WGS) entry which is preliminary data.</text>
</comment>
<name>A0A2I2AAW9_9LACO</name>
<dbReference type="GO" id="GO:0003723">
    <property type="term" value="F:RNA binding"/>
    <property type="evidence" value="ECO:0007669"/>
    <property type="project" value="UniProtKB-KW"/>
</dbReference>
<proteinExistence type="inferred from homology"/>
<dbReference type="InterPro" id="IPR032239">
    <property type="entry name" value="Cas9-BH"/>
</dbReference>
<comment type="subunit">
    <text evidence="1">Monomer. Binds crRNA and tracrRNA.</text>
</comment>
<keyword evidence="1" id="KW-0540">Nuclease</keyword>
<keyword evidence="1 6" id="KW-0255">Endonuclease</keyword>
<protein>
    <recommendedName>
        <fullName evidence="1">CRISPR-associated endonuclease Cas9</fullName>
        <ecNumber evidence="1">3.1.-.-</ecNumber>
    </recommendedName>
</protein>
<accession>A0A2I2AAW9</accession>
<evidence type="ECO:0000259" key="4">
    <source>
        <dbReference type="Pfam" id="PF16595"/>
    </source>
</evidence>
<comment type="caution">
    <text evidence="1">Lacks conserved residue(s) required for the propagation of feature annotation.</text>
</comment>
<comment type="function">
    <text evidence="1">CRISPR (clustered regularly interspaced short palindromic repeat) is an adaptive immune system that provides protection against mobile genetic elements (viruses, transposable elements and conjugative plasmids). CRISPR clusters contain spacers, sequences complementary to antecedent mobile elements, and target invading nucleic acids. CRISPR clusters are transcribed and processed into CRISPR RNA (crRNA). In type II CRISPR systems correct processing of pre-crRNA requires a trans-encoded small RNA (tracrRNA), endogenous ribonuclease 3 (rnc) and this protein. The tracrRNA serves as a guide for ribonuclease 3-aided processing of pre-crRNA. Subsequently Cas9/crRNA/tracrRNA endonucleolytically cleaves linear or circular dsDNA target complementary to the spacer; Cas9 is inactive in the absence of the 2 guide RNAs (gRNA). Cas9 recognizes the protospacer adjacent motif (PAM) in the CRISPR repeat sequences to help distinguish self versus nonself, as targets within the bacterial CRISPR locus do not have PAMs. PAM recognition is also required for catalytic activity.</text>
</comment>
<evidence type="ECO:0000256" key="1">
    <source>
        <dbReference type="HAMAP-Rule" id="MF_01480"/>
    </source>
</evidence>
<comment type="domain">
    <text evidence="1">Has 2 endonuclease domains. The discontinuous RuvC-like domain cleaves the target DNA noncomplementary to crRNA while the HNH nuclease domain cleaves the target DNA complementary to crRNA.</text>
</comment>
<keyword evidence="1" id="KW-0378">Hydrolase</keyword>
<dbReference type="GO" id="GO:0046872">
    <property type="term" value="F:metal ion binding"/>
    <property type="evidence" value="ECO:0007669"/>
    <property type="project" value="UniProtKB-UniRule"/>
</dbReference>
<dbReference type="Pfam" id="PF16595">
    <property type="entry name" value="Cas9_PI"/>
    <property type="match status" value="1"/>
</dbReference>
<dbReference type="EC" id="3.1.-.-" evidence="1"/>
<dbReference type="Proteomes" id="UP000234579">
    <property type="component" value="Unassembled WGS sequence"/>
</dbReference>
<dbReference type="InterPro" id="IPR028629">
    <property type="entry name" value="Cas9"/>
</dbReference>
<dbReference type="GO" id="GO:0004519">
    <property type="term" value="F:endonuclease activity"/>
    <property type="evidence" value="ECO:0007669"/>
    <property type="project" value="UniProtKB-UniRule"/>
</dbReference>
<feature type="domain" description="CRISPR-associated endonuclease Cas9 bridge helix" evidence="3">
    <location>
        <begin position="52"/>
        <end position="84"/>
    </location>
</feature>
<keyword evidence="1" id="KW-0238">DNA-binding</keyword>
<dbReference type="Pfam" id="PF16592">
    <property type="entry name" value="Cas9_REC"/>
    <property type="match status" value="1"/>
</dbReference>
<comment type="similarity">
    <text evidence="1">Belongs to the CRISPR-associated Cas9 family.</text>
</comment>
<reference evidence="7" key="1">
    <citation type="submission" date="2017-12" db="EMBL/GenBank/DDBJ databases">
        <authorList>
            <person name="Christensen H."/>
        </authorList>
    </citation>
    <scope>NUCLEOTIDE SEQUENCE [LARGE SCALE GENOMIC DNA]</scope>
    <source>
        <strain evidence="7">268A</strain>
    </source>
</reference>
<feature type="active site" description="Proton acceptor for HNH nuclease domain" evidence="1">
    <location>
        <position position="867"/>
    </location>
</feature>
<keyword evidence="1" id="KW-0051">Antiviral defense</keyword>
<dbReference type="Pfam" id="PF22702">
    <property type="entry name" value="Cas9_RuvC"/>
    <property type="match status" value="1"/>
</dbReference>
<keyword evidence="1" id="KW-0694">RNA-binding</keyword>
<dbReference type="NCBIfam" id="TIGR01865">
    <property type="entry name" value="cas_Csn1"/>
    <property type="match status" value="1"/>
</dbReference>
<dbReference type="GO" id="GO:0051607">
    <property type="term" value="P:defense response to virus"/>
    <property type="evidence" value="ECO:0007669"/>
    <property type="project" value="UniProtKB-UniRule"/>
</dbReference>
<evidence type="ECO:0000313" key="7">
    <source>
        <dbReference type="Proteomes" id="UP000234579"/>
    </source>
</evidence>
<evidence type="ECO:0000313" key="6">
    <source>
        <dbReference type="EMBL" id="PLA76539.1"/>
    </source>
</evidence>
<dbReference type="InterPro" id="IPR032240">
    <property type="entry name" value="Cas9_REC"/>
</dbReference>
<feature type="domain" description="Cas9 RuvC" evidence="5">
    <location>
        <begin position="955"/>
        <end position="1087"/>
    </location>
</feature>
<evidence type="ECO:0000259" key="5">
    <source>
        <dbReference type="Pfam" id="PF22702"/>
    </source>
</evidence>
<dbReference type="GO" id="GO:0016787">
    <property type="term" value="F:hydrolase activity"/>
    <property type="evidence" value="ECO:0007669"/>
    <property type="project" value="UniProtKB-KW"/>
</dbReference>
<dbReference type="InterPro" id="IPR032237">
    <property type="entry name" value="Cas9_PI"/>
</dbReference>
<organism evidence="6 7">
    <name type="scientific">Ligilactobacillus agilis</name>
    <dbReference type="NCBI Taxonomy" id="1601"/>
    <lineage>
        <taxon>Bacteria</taxon>
        <taxon>Bacillati</taxon>
        <taxon>Bacillota</taxon>
        <taxon>Bacilli</taxon>
        <taxon>Lactobacillales</taxon>
        <taxon>Lactobacillaceae</taxon>
        <taxon>Ligilactobacillus</taxon>
    </lineage>
</organism>
<feature type="domain" description="CRISPR-associated endonuclease Cas9 REC lobe" evidence="2">
    <location>
        <begin position="182"/>
        <end position="724"/>
    </location>
</feature>
<dbReference type="RefSeq" id="WP_101811828.1">
    <property type="nucleotide sequence ID" value="NZ_PKGI01000028.1"/>
</dbReference>
<dbReference type="HAMAP" id="MF_01480">
    <property type="entry name" value="Cas9"/>
    <property type="match status" value="1"/>
</dbReference>
<dbReference type="Pfam" id="PF16593">
    <property type="entry name" value="Cas9-BH"/>
    <property type="match status" value="1"/>
</dbReference>